<name>A0A0N8GLG2_9CHLR</name>
<dbReference type="PANTHER" id="PTHR12558:SF13">
    <property type="entry name" value="CELL DIVISION CYCLE PROTEIN 27 HOMOLOG"/>
    <property type="match status" value="1"/>
</dbReference>
<feature type="repeat" description="TPR" evidence="1">
    <location>
        <begin position="1714"/>
        <end position="1747"/>
    </location>
</feature>
<organism evidence="2 3">
    <name type="scientific">Leptolinea tardivitalis</name>
    <dbReference type="NCBI Taxonomy" id="229920"/>
    <lineage>
        <taxon>Bacteria</taxon>
        <taxon>Bacillati</taxon>
        <taxon>Chloroflexota</taxon>
        <taxon>Anaerolineae</taxon>
        <taxon>Anaerolineales</taxon>
        <taxon>Anaerolineaceae</taxon>
        <taxon>Leptolinea</taxon>
    </lineage>
</organism>
<feature type="repeat" description="TPR" evidence="1">
    <location>
        <begin position="1748"/>
        <end position="1781"/>
    </location>
</feature>
<dbReference type="RefSeq" id="WP_062423078.1">
    <property type="nucleotide sequence ID" value="NZ_BBYA01000012.1"/>
</dbReference>
<keyword evidence="1" id="KW-0802">TPR repeat</keyword>
<dbReference type="SMART" id="SM00028">
    <property type="entry name" value="TPR"/>
    <property type="match status" value="21"/>
</dbReference>
<protein>
    <submittedName>
        <fullName evidence="2">Uncharacterized protein</fullName>
    </submittedName>
</protein>
<dbReference type="PROSITE" id="PS50293">
    <property type="entry name" value="TPR_REGION"/>
    <property type="match status" value="2"/>
</dbReference>
<proteinExistence type="predicted"/>
<sequence length="1807" mass="198530">MQPADMVSTINRLFGEKDAAVVTAALRQDELVWNAVQEASLAVKLKASEKQNLSDWTPASIFCISEALPRPEDLKNLSVGLDGNTRQTSIQTYEIVCRAGKKPATLQQAGYCALALRERRKLIKSWDNLSNEIMQNPSQSDVDLLSQWQTIIAILAGLIPDEESLYDELLNLRGKLGRDLVSHSILSTPSTLKEKINLLSSLMISLDLSNQIDWLQSFALRGDIKLSEQLARLIIANTTSGFLNGFAATELSELDLPQVAAKVVRLQQAATLYQLAGKHIEANRYLNSAADTLSYLNTGIRLQQAGIESVIPEKNTSPIPEETNLDDISHSSGIQGELLLAAAAGMNKSGAKGFPGKFGQSFQTLREAARMAAVGEIDHARELAAPAIQAFMQFISNSKADYSPKFLVNWQPEEFIDLLITLNYLKEAGMAAEWFLRFQPTNARLLGLIGDLFKRNDKPEQAAKSLALAVSLNPNDVTNRRLLARLHETNGQYENAMGEWQKVLALSEEPQTDDQIHLAKAAFQAGKYAESLEMCKTVVDKDPFNGIACCYLGQSAAELGDKETAFENLQKSVLLNPDFNEGWLALSRFQKANGDLQKAYETLRSASFSLPDSSEINLELALLSMETGRPSEALPHLRLAASLQPENLEVATMLVNALLTLGHKDEALELLGNIRKRWPEETYLARIHGILLNETGDYQKSIDALKVVVRKDASDEEAAVNLCLAQMESKLDSLVVEGKSRPNINLAETAQIISSLLTKKPDSVRGHLILGALQYAMGNLDDAFNEFKTAVDISSSKQDENKWIAQGGLGRTALALNRPEVALAVLDEASMSNPKNLTLQHLLVPAYMKANLPQEALITAQHAVEMAPDDVDNLVWYAQVMLETGNKEDAIKTIRRASDGLSGNALSIISLASLAMEVGEPPVVRKALLELNSLPNVSSMDLSQAANIQINLGDYSAASENLIRAIQQSDVINPKWLFELACLQKAMGDSVSAQESIKKAINSDPLSVENWLLQADLFEEQGRHQSSLESLEKAIALSNENGLNGTDETNTVNQIYKKYRGISVADIHARFSHLMYQIGNLTGALVHAEQALEIDPQNLDFRLQAARLAEALLLSDRAETLSEIPGEQQQLLDAEEVDTQDQENAAELLSIKAGKLISEKKIEEAEAIYQQIKRLSPLGFVSENLEIQLSAAHGSQSDMADKIDSHVVQHLLNNKKSKPNLSLSGISIMALEAALSVERWDLALKLASQIVASHPLEPASHLAYARTLVRCGEELLLRKELGLQKHLPSSDVLETVSQEKFETEISAAAKQSTASDISRWQKRGLLLYGGKAGLEKVNMADLKDSDDHAAYLQALRYAGRGEDAIAFGEKVSETPNIMLQMALAYANINPRLGLDICQHMIETTQPSPIYYVVSARLAELSAELGLAVDYLNEAMQFYGDEPAWRAWLSNLLAAQKDYDNAAYQMEEALTLAPESSKNWEALGKLYIHTKQNHQAIHAFSKAVELDPLNPDSLLSLASSYRAAGEIQDALDCIEKAIELNVKPEKALLLRGEISRDLGNLNDSIDYSKRALKANPQSLDAYLFLAQTQRIAGKANEAIATIEQAISSIGANVDLLVEKAKIVHSFRGAREVLPLLQGLASQYPRNGEILGMLAKVQAELGDLQNAEHTALESLKILPHQPDLNLFVGKILRKSGQLDKAAHHFSQAVEQSHMDIEAVIELAQTHQDQREYEKALEAFQMAIQVSPRDIRAYTGAAAIYREVKDYTRAEDMLRRAVEIDPSNLAIRRQLGAVVALNLVHTSQEAKTIA</sequence>
<dbReference type="Pfam" id="PF12895">
    <property type="entry name" value="ANAPC3"/>
    <property type="match status" value="1"/>
</dbReference>
<dbReference type="PANTHER" id="PTHR12558">
    <property type="entry name" value="CELL DIVISION CYCLE 16,23,27"/>
    <property type="match status" value="1"/>
</dbReference>
<evidence type="ECO:0000256" key="1">
    <source>
        <dbReference type="PROSITE-ProRule" id="PRU00339"/>
    </source>
</evidence>
<evidence type="ECO:0000313" key="3">
    <source>
        <dbReference type="Proteomes" id="UP000050430"/>
    </source>
</evidence>
<feature type="repeat" description="TPR" evidence="1">
    <location>
        <begin position="1510"/>
        <end position="1543"/>
    </location>
</feature>
<dbReference type="Gene3D" id="1.25.40.10">
    <property type="entry name" value="Tetratricopeptide repeat domain"/>
    <property type="match status" value="5"/>
</dbReference>
<dbReference type="Proteomes" id="UP000050430">
    <property type="component" value="Unassembled WGS sequence"/>
</dbReference>
<dbReference type="STRING" id="229920.ADM99_08285"/>
<feature type="repeat" description="TPR" evidence="1">
    <location>
        <begin position="443"/>
        <end position="476"/>
    </location>
</feature>
<dbReference type="Pfam" id="PF14559">
    <property type="entry name" value="TPR_19"/>
    <property type="match status" value="1"/>
</dbReference>
<feature type="repeat" description="TPR" evidence="1">
    <location>
        <begin position="1476"/>
        <end position="1509"/>
    </location>
</feature>
<dbReference type="Pfam" id="PF13432">
    <property type="entry name" value="TPR_16"/>
    <property type="match status" value="5"/>
</dbReference>
<dbReference type="SUPFAM" id="SSF48452">
    <property type="entry name" value="TPR-like"/>
    <property type="match status" value="6"/>
</dbReference>
<dbReference type="PROSITE" id="PS50005">
    <property type="entry name" value="TPR"/>
    <property type="match status" value="8"/>
</dbReference>
<dbReference type="InterPro" id="IPR011990">
    <property type="entry name" value="TPR-like_helical_dom_sf"/>
</dbReference>
<gene>
    <name evidence="2" type="ORF">ADM99_08285</name>
</gene>
<dbReference type="OrthoDB" id="145327at2"/>
<feature type="repeat" description="TPR" evidence="1">
    <location>
        <begin position="1065"/>
        <end position="1098"/>
    </location>
</feature>
<dbReference type="EMBL" id="LGCK01000008">
    <property type="protein sequence ID" value="KPL72410.1"/>
    <property type="molecule type" value="Genomic_DNA"/>
</dbReference>
<comment type="caution">
    <text evidence="2">The sequence shown here is derived from an EMBL/GenBank/DDBJ whole genome shotgun (WGS) entry which is preliminary data.</text>
</comment>
<feature type="repeat" description="TPR" evidence="1">
    <location>
        <begin position="1544"/>
        <end position="1577"/>
    </location>
</feature>
<reference evidence="2 3" key="1">
    <citation type="submission" date="2015-07" db="EMBL/GenBank/DDBJ databases">
        <title>Genome sequence of Leptolinea tardivitalis DSM 16556.</title>
        <authorList>
            <person name="Hemp J."/>
            <person name="Ward L.M."/>
            <person name="Pace L.A."/>
            <person name="Fischer W.W."/>
        </authorList>
    </citation>
    <scope>NUCLEOTIDE SEQUENCE [LARGE SCALE GENOMIC DNA]</scope>
    <source>
        <strain evidence="2 3">YMTK-2</strain>
    </source>
</reference>
<feature type="repeat" description="TPR" evidence="1">
    <location>
        <begin position="764"/>
        <end position="797"/>
    </location>
</feature>
<dbReference type="InterPro" id="IPR019734">
    <property type="entry name" value="TPR_rpt"/>
</dbReference>
<keyword evidence="3" id="KW-1185">Reference proteome</keyword>
<dbReference type="PATRIC" id="fig|229920.5.peg.748"/>
<accession>A0A0N8GLG2</accession>
<evidence type="ECO:0000313" key="2">
    <source>
        <dbReference type="EMBL" id="KPL72410.1"/>
    </source>
</evidence>